<dbReference type="InterPro" id="IPR018060">
    <property type="entry name" value="HTH_AraC"/>
</dbReference>
<keyword evidence="7" id="KW-0238">DNA-binding</keyword>
<dbReference type="InterPro" id="IPR041522">
    <property type="entry name" value="CdaR_GGDEF"/>
</dbReference>
<dbReference type="SMART" id="SM00342">
    <property type="entry name" value="HTH_ARAC"/>
    <property type="match status" value="1"/>
</dbReference>
<dbReference type="InterPro" id="IPR011006">
    <property type="entry name" value="CheY-like_superfamily"/>
</dbReference>
<dbReference type="GO" id="GO:0005737">
    <property type="term" value="C:cytoplasm"/>
    <property type="evidence" value="ECO:0007669"/>
    <property type="project" value="UniProtKB-SubCell"/>
</dbReference>
<feature type="modified residue" description="4-aspartylphosphate" evidence="10">
    <location>
        <position position="55"/>
    </location>
</feature>
<evidence type="ECO:0000313" key="15">
    <source>
        <dbReference type="Proteomes" id="UP000016860"/>
    </source>
</evidence>
<dbReference type="PATRIC" id="fig|1330534.3.peg.595"/>
<dbReference type="SUPFAM" id="SSF52172">
    <property type="entry name" value="CheY-like"/>
    <property type="match status" value="1"/>
</dbReference>
<dbReference type="Pfam" id="PF17853">
    <property type="entry name" value="GGDEF_2"/>
    <property type="match status" value="1"/>
</dbReference>
<dbReference type="PROSITE" id="PS50887">
    <property type="entry name" value="GGDEF"/>
    <property type="match status" value="1"/>
</dbReference>
<evidence type="ECO:0000256" key="9">
    <source>
        <dbReference type="ARBA" id="ARBA00024867"/>
    </source>
</evidence>
<proteinExistence type="predicted"/>
<dbReference type="PANTHER" id="PTHR42713:SF3">
    <property type="entry name" value="TRANSCRIPTIONAL REGULATORY PROTEIN HPTR"/>
    <property type="match status" value="1"/>
</dbReference>
<evidence type="ECO:0000256" key="4">
    <source>
        <dbReference type="ARBA" id="ARBA00022553"/>
    </source>
</evidence>
<evidence type="ECO:0000256" key="6">
    <source>
        <dbReference type="ARBA" id="ARBA00023015"/>
    </source>
</evidence>
<organism evidence="14 15">
    <name type="scientific">Ruminiclostridium papyrosolvens C7</name>
    <dbReference type="NCBI Taxonomy" id="1330534"/>
    <lineage>
        <taxon>Bacteria</taxon>
        <taxon>Bacillati</taxon>
        <taxon>Bacillota</taxon>
        <taxon>Clostridia</taxon>
        <taxon>Eubacteriales</taxon>
        <taxon>Oscillospiraceae</taxon>
        <taxon>Ruminiclostridium</taxon>
    </lineage>
</organism>
<dbReference type="PROSITE" id="PS01124">
    <property type="entry name" value="HTH_ARAC_FAMILY_2"/>
    <property type="match status" value="1"/>
</dbReference>
<comment type="subcellular location">
    <subcellularLocation>
        <location evidence="1">Cytoplasm</location>
    </subcellularLocation>
</comment>
<evidence type="ECO:0000256" key="1">
    <source>
        <dbReference type="ARBA" id="ARBA00004496"/>
    </source>
</evidence>
<dbReference type="GO" id="GO:0003700">
    <property type="term" value="F:DNA-binding transcription factor activity"/>
    <property type="evidence" value="ECO:0007669"/>
    <property type="project" value="InterPro"/>
</dbReference>
<dbReference type="Gene3D" id="3.40.50.2300">
    <property type="match status" value="1"/>
</dbReference>
<dbReference type="Pfam" id="PF12833">
    <property type="entry name" value="HTH_18"/>
    <property type="match status" value="1"/>
</dbReference>
<evidence type="ECO:0000259" key="11">
    <source>
        <dbReference type="PROSITE" id="PS01124"/>
    </source>
</evidence>
<feature type="domain" description="Response regulatory" evidence="12">
    <location>
        <begin position="3"/>
        <end position="120"/>
    </location>
</feature>
<evidence type="ECO:0000256" key="7">
    <source>
        <dbReference type="ARBA" id="ARBA00023125"/>
    </source>
</evidence>
<feature type="domain" description="HTH araC/xylS-type" evidence="11">
    <location>
        <begin position="435"/>
        <end position="533"/>
    </location>
</feature>
<reference evidence="14 15" key="1">
    <citation type="journal article" date="2013" name="Genome Announc.">
        <title>Draft Genome Sequence of the Cellulolytic Bacterium Clostridium papyrosolvens C7 (ATCC 700395).</title>
        <authorList>
            <person name="Zepeda V."/>
            <person name="Dassa B."/>
            <person name="Borovok I."/>
            <person name="Lamed R."/>
            <person name="Bayer E.A."/>
            <person name="Cate J.H."/>
        </authorList>
    </citation>
    <scope>NUCLEOTIDE SEQUENCE [LARGE SCALE GENOMIC DNA]</scope>
    <source>
        <strain evidence="14 15">C7</strain>
    </source>
</reference>
<evidence type="ECO:0000256" key="8">
    <source>
        <dbReference type="ARBA" id="ARBA00023163"/>
    </source>
</evidence>
<keyword evidence="6" id="KW-0805">Transcription regulation</keyword>
<dbReference type="Gene3D" id="1.10.10.60">
    <property type="entry name" value="Homeodomain-like"/>
    <property type="match status" value="2"/>
</dbReference>
<dbReference type="InterPro" id="IPR018062">
    <property type="entry name" value="HTH_AraC-typ_CS"/>
</dbReference>
<protein>
    <recommendedName>
        <fullName evidence="2">Stage 0 sporulation protein A homolog</fullName>
    </recommendedName>
</protein>
<dbReference type="SUPFAM" id="SSF46689">
    <property type="entry name" value="Homeodomain-like"/>
    <property type="match status" value="2"/>
</dbReference>
<accession>U4R6Y0</accession>
<dbReference type="EMBL" id="ATAY01000015">
    <property type="protein sequence ID" value="EPR13757.1"/>
    <property type="molecule type" value="Genomic_DNA"/>
</dbReference>
<keyword evidence="8" id="KW-0804">Transcription</keyword>
<dbReference type="InterPro" id="IPR000160">
    <property type="entry name" value="GGDEF_dom"/>
</dbReference>
<dbReference type="OrthoDB" id="9794370at2"/>
<dbReference type="STRING" id="1330534.L323_02985"/>
<dbReference type="InterPro" id="IPR051552">
    <property type="entry name" value="HptR"/>
</dbReference>
<comment type="caution">
    <text evidence="14">The sequence shown here is derived from an EMBL/GenBank/DDBJ whole genome shotgun (WGS) entry which is preliminary data.</text>
</comment>
<evidence type="ECO:0000256" key="10">
    <source>
        <dbReference type="PROSITE-ProRule" id="PRU00169"/>
    </source>
</evidence>
<dbReference type="PANTHER" id="PTHR42713">
    <property type="entry name" value="HISTIDINE KINASE-RELATED"/>
    <property type="match status" value="1"/>
</dbReference>
<dbReference type="GO" id="GO:0000160">
    <property type="term" value="P:phosphorelay signal transduction system"/>
    <property type="evidence" value="ECO:0007669"/>
    <property type="project" value="UniProtKB-KW"/>
</dbReference>
<dbReference type="PRINTS" id="PR00032">
    <property type="entry name" value="HTHARAC"/>
</dbReference>
<evidence type="ECO:0000256" key="5">
    <source>
        <dbReference type="ARBA" id="ARBA00023012"/>
    </source>
</evidence>
<name>U4R6Y0_9FIRM</name>
<dbReference type="RefSeq" id="WP_020814228.1">
    <property type="nucleotide sequence ID" value="NZ_ATAY01000015.1"/>
</dbReference>
<dbReference type="InterPro" id="IPR001789">
    <property type="entry name" value="Sig_transdc_resp-reg_receiver"/>
</dbReference>
<evidence type="ECO:0000313" key="14">
    <source>
        <dbReference type="EMBL" id="EPR13757.1"/>
    </source>
</evidence>
<feature type="domain" description="GGDEF" evidence="13">
    <location>
        <begin position="180"/>
        <end position="309"/>
    </location>
</feature>
<dbReference type="Proteomes" id="UP000016860">
    <property type="component" value="Unassembled WGS sequence"/>
</dbReference>
<dbReference type="PROSITE" id="PS50110">
    <property type="entry name" value="RESPONSE_REGULATORY"/>
    <property type="match status" value="1"/>
</dbReference>
<sequence>MIKILIVDDEAVIRKGIITSIDWESMGMTVVGEASNGREGFEKALELKPDIVITDVRMPVVDGLELTKMLRENMPDVRVVIISGYDEFKYAREALRMGVNEYLLKPIGAGELVKIVLKQCDEIIRKNNEVSQDIRIKNIFRENLSFMQTRFITSILNAESVNVPDITEKSKELNVDLSGKEFQLIIIDIDDFFLITENMTSSEKELIKNRIKNSAEEILNPSTKSIVCHSEADYLFSVINVKDSNRYDLFNLYKEIRYTVKKQYGVTLTIGVSNVYKAVSELPRAYDEVLYILKNKVFVGKDRIITILDVEKLGAVSQVIYSSSDEKEVIGYLKTMDTDKLSIVLERMYSNFIKTKADYSEVKNICLRIITIAESQLDELGVDYRNYGDRQFGGYADIEKYETLEDIKLWMKNIFQGYIEAMQKGKNEKFKGIVKVAIQYMNDHYAENIGVEDIAAITYVSPNYFSRVFKKETGKSFTEWLNNVRLDKAKVILKDIKFRVYEVAEKVGYNDYKIFANNFKKYVGCTPKEYRENLLQASQNNTNAVK</sequence>
<gene>
    <name evidence="14" type="ORF">L323_02985</name>
</gene>
<dbReference type="Pfam" id="PF00072">
    <property type="entry name" value="Response_reg"/>
    <property type="match status" value="1"/>
</dbReference>
<dbReference type="AlphaFoldDB" id="U4R6Y0"/>
<dbReference type="InterPro" id="IPR009057">
    <property type="entry name" value="Homeodomain-like_sf"/>
</dbReference>
<evidence type="ECO:0000256" key="3">
    <source>
        <dbReference type="ARBA" id="ARBA00022490"/>
    </source>
</evidence>
<evidence type="ECO:0000256" key="2">
    <source>
        <dbReference type="ARBA" id="ARBA00018672"/>
    </source>
</evidence>
<dbReference type="PROSITE" id="PS00041">
    <property type="entry name" value="HTH_ARAC_FAMILY_1"/>
    <property type="match status" value="1"/>
</dbReference>
<comment type="function">
    <text evidence="9">May play the central regulatory role in sporulation. It may be an element of the effector pathway responsible for the activation of sporulation genes in response to nutritional stress. Spo0A may act in concert with spo0H (a sigma factor) to control the expression of some genes that are critical to the sporulation process.</text>
</comment>
<keyword evidence="3" id="KW-0963">Cytoplasm</keyword>
<keyword evidence="5" id="KW-0902">Two-component regulatory system</keyword>
<dbReference type="GO" id="GO:0043565">
    <property type="term" value="F:sequence-specific DNA binding"/>
    <property type="evidence" value="ECO:0007669"/>
    <property type="project" value="InterPro"/>
</dbReference>
<dbReference type="InterPro" id="IPR020449">
    <property type="entry name" value="Tscrpt_reg_AraC-type_HTH"/>
</dbReference>
<evidence type="ECO:0000259" key="13">
    <source>
        <dbReference type="PROSITE" id="PS50887"/>
    </source>
</evidence>
<keyword evidence="4 10" id="KW-0597">Phosphoprotein</keyword>
<dbReference type="SMART" id="SM00448">
    <property type="entry name" value="REC"/>
    <property type="match status" value="1"/>
</dbReference>
<evidence type="ECO:0000259" key="12">
    <source>
        <dbReference type="PROSITE" id="PS50110"/>
    </source>
</evidence>
<dbReference type="CDD" id="cd17536">
    <property type="entry name" value="REC_YesN-like"/>
    <property type="match status" value="1"/>
</dbReference>